<dbReference type="AlphaFoldDB" id="A0A163LRW4"/>
<feature type="transmembrane region" description="Helical" evidence="8">
    <location>
        <begin position="190"/>
        <end position="209"/>
    </location>
</feature>
<evidence type="ECO:0000256" key="2">
    <source>
        <dbReference type="ARBA" id="ARBA00006829"/>
    </source>
</evidence>
<feature type="transmembrane region" description="Helical" evidence="8">
    <location>
        <begin position="431"/>
        <end position="454"/>
    </location>
</feature>
<feature type="transmembrane region" description="Helical" evidence="8">
    <location>
        <begin position="379"/>
        <end position="400"/>
    </location>
</feature>
<feature type="transmembrane region" description="Helical" evidence="8">
    <location>
        <begin position="29"/>
        <end position="55"/>
    </location>
</feature>
<protein>
    <submittedName>
        <fullName evidence="10">Transmembrane transport</fullName>
    </submittedName>
</protein>
<evidence type="ECO:0000256" key="5">
    <source>
        <dbReference type="ARBA" id="ARBA00022989"/>
    </source>
</evidence>
<dbReference type="STRING" id="5454.A0A163LRW4"/>
<feature type="transmembrane region" description="Helical" evidence="8">
    <location>
        <begin position="461"/>
        <end position="486"/>
    </location>
</feature>
<dbReference type="Gene3D" id="1.20.1720.10">
    <property type="entry name" value="Multidrug resistance protein D"/>
    <property type="match status" value="1"/>
</dbReference>
<evidence type="ECO:0000256" key="4">
    <source>
        <dbReference type="ARBA" id="ARBA00022692"/>
    </source>
</evidence>
<dbReference type="InterPro" id="IPR036259">
    <property type="entry name" value="MFS_trans_sf"/>
</dbReference>
<dbReference type="Gene3D" id="1.20.1250.20">
    <property type="entry name" value="MFS general substrate transporter like domains"/>
    <property type="match status" value="1"/>
</dbReference>
<dbReference type="SUPFAM" id="SSF103473">
    <property type="entry name" value="MFS general substrate transporter"/>
    <property type="match status" value="1"/>
</dbReference>
<dbReference type="CDD" id="cd17325">
    <property type="entry name" value="MFS_MdtG_SLC18_like"/>
    <property type="match status" value="1"/>
</dbReference>
<dbReference type="Proteomes" id="UP000076837">
    <property type="component" value="Unassembled WGS sequence"/>
</dbReference>
<evidence type="ECO:0000256" key="7">
    <source>
        <dbReference type="SAM" id="MobiDB-lite"/>
    </source>
</evidence>
<accession>A0A163LRW4</accession>
<evidence type="ECO:0000256" key="6">
    <source>
        <dbReference type="ARBA" id="ARBA00023136"/>
    </source>
</evidence>
<keyword evidence="3" id="KW-0813">Transport</keyword>
<feature type="transmembrane region" description="Helical" evidence="8">
    <location>
        <begin position="160"/>
        <end position="178"/>
    </location>
</feature>
<dbReference type="InterPro" id="IPR050930">
    <property type="entry name" value="MFS_Vesicular_Transporter"/>
</dbReference>
<proteinExistence type="inferred from homology"/>
<sequence>MARPKWLATLTQHSEKPPAMLKFRSSDGFIIGTVALAVFTDMFLYGVIVPVIPFALQSRSHIEQDRVQYWVSVLIAIYGASLLAFSPVCGWLADRGSSRRSPLLLGLLALLGSTVLLQVGNSTGILIAGRVLQGASAAVVWVIGLALLADTVPQENLAQAMGYVSLGMSLGILIAPLLGGVVFDNAGYDAVFGMAYGLIGLDIMLRLLLVEKKVAARWDPVAEVQAQEAADSPSSRAVPAATEQIDSEKGLTSGGLGASDPPTSTALRSRRRDRLPPVLALLYSRRLLAALFCALIQAALLTSFDSVLTIHSANLFGWTATGAALLFLPIVIPSFLAPAFGWFSDKYGGRYPVTLGFLGACPPLVCLRFVDENTMNDKVILCALLALTGLFLALTFPPIMAEISGVVETKEKNMLASGRAGFGPGGAYAQAYGLFNMAFAGGCMVGPLMAGFIVEDKGWSAMALVLGILSAITSIPACLWLGGWLFKKTHNDGDGGSTGLLDFGRETPHASPVSLPLPSKAPSPASIAMTFTTAVVSSKGNASRQAQALRKRLAPKL</sequence>
<dbReference type="PANTHER" id="PTHR23506">
    <property type="entry name" value="GH10249P"/>
    <property type="match status" value="1"/>
</dbReference>
<dbReference type="InterPro" id="IPR001958">
    <property type="entry name" value="Tet-R_TetA/multi-R_MdtG-like"/>
</dbReference>
<dbReference type="GO" id="GO:0022857">
    <property type="term" value="F:transmembrane transporter activity"/>
    <property type="evidence" value="ECO:0007669"/>
    <property type="project" value="InterPro"/>
</dbReference>
<evidence type="ECO:0000256" key="1">
    <source>
        <dbReference type="ARBA" id="ARBA00004141"/>
    </source>
</evidence>
<evidence type="ECO:0000259" key="9">
    <source>
        <dbReference type="PROSITE" id="PS50850"/>
    </source>
</evidence>
<feature type="transmembrane region" description="Helical" evidence="8">
    <location>
        <begin position="278"/>
        <end position="300"/>
    </location>
</feature>
<evidence type="ECO:0000313" key="10">
    <source>
        <dbReference type="EMBL" id="KZM28058.1"/>
    </source>
</evidence>
<dbReference type="InterPro" id="IPR020846">
    <property type="entry name" value="MFS_dom"/>
</dbReference>
<comment type="caution">
    <text evidence="10">The sequence shown here is derived from an EMBL/GenBank/DDBJ whole genome shotgun (WGS) entry which is preliminary data.</text>
</comment>
<reference evidence="10 11" key="1">
    <citation type="journal article" date="2016" name="Sci. Rep.">
        <title>Draft genome sequencing and secretome analysis of fungal phytopathogen Ascochyta rabiei provides insight into the necrotrophic effector repertoire.</title>
        <authorList>
            <person name="Verma S."/>
            <person name="Gazara R.K."/>
            <person name="Nizam S."/>
            <person name="Parween S."/>
            <person name="Chattopadhyay D."/>
            <person name="Verma P.K."/>
        </authorList>
    </citation>
    <scope>NUCLEOTIDE SEQUENCE [LARGE SCALE GENOMIC DNA]</scope>
    <source>
        <strain evidence="10 11">ArDII</strain>
    </source>
</reference>
<keyword evidence="5 8" id="KW-1133">Transmembrane helix</keyword>
<feature type="transmembrane region" description="Helical" evidence="8">
    <location>
        <begin position="103"/>
        <end position="119"/>
    </location>
</feature>
<keyword evidence="6 8" id="KW-0472">Membrane</keyword>
<feature type="transmembrane region" description="Helical" evidence="8">
    <location>
        <begin position="67"/>
        <end position="91"/>
    </location>
</feature>
<keyword evidence="4 8" id="KW-0812">Transmembrane</keyword>
<dbReference type="PROSITE" id="PS50850">
    <property type="entry name" value="MFS"/>
    <property type="match status" value="1"/>
</dbReference>
<keyword evidence="11" id="KW-1185">Reference proteome</keyword>
<gene>
    <name evidence="10" type="ORF">ST47_g812</name>
</gene>
<feature type="transmembrane region" description="Helical" evidence="8">
    <location>
        <begin position="125"/>
        <end position="148"/>
    </location>
</feature>
<dbReference type="Pfam" id="PF07690">
    <property type="entry name" value="MFS_1"/>
    <property type="match status" value="1"/>
</dbReference>
<dbReference type="EMBL" id="JYNV01000037">
    <property type="protein sequence ID" value="KZM28058.1"/>
    <property type="molecule type" value="Genomic_DNA"/>
</dbReference>
<feature type="transmembrane region" description="Helical" evidence="8">
    <location>
        <begin position="320"/>
        <end position="343"/>
    </location>
</feature>
<evidence type="ECO:0000313" key="11">
    <source>
        <dbReference type="Proteomes" id="UP000076837"/>
    </source>
</evidence>
<dbReference type="GO" id="GO:0016020">
    <property type="term" value="C:membrane"/>
    <property type="evidence" value="ECO:0007669"/>
    <property type="project" value="UniProtKB-SubCell"/>
</dbReference>
<dbReference type="PANTHER" id="PTHR23506:SF23">
    <property type="entry name" value="GH10249P"/>
    <property type="match status" value="1"/>
</dbReference>
<dbReference type="PRINTS" id="PR01035">
    <property type="entry name" value="TCRTETA"/>
</dbReference>
<comment type="subcellular location">
    <subcellularLocation>
        <location evidence="1">Membrane</location>
        <topology evidence="1">Multi-pass membrane protein</topology>
    </subcellularLocation>
</comment>
<organism evidence="10 11">
    <name type="scientific">Didymella rabiei</name>
    <name type="common">Chickpea ascochyta blight fungus</name>
    <name type="synonym">Mycosphaerella rabiei</name>
    <dbReference type="NCBI Taxonomy" id="5454"/>
    <lineage>
        <taxon>Eukaryota</taxon>
        <taxon>Fungi</taxon>
        <taxon>Dikarya</taxon>
        <taxon>Ascomycota</taxon>
        <taxon>Pezizomycotina</taxon>
        <taxon>Dothideomycetes</taxon>
        <taxon>Pleosporomycetidae</taxon>
        <taxon>Pleosporales</taxon>
        <taxon>Pleosporineae</taxon>
        <taxon>Didymellaceae</taxon>
        <taxon>Ascochyta</taxon>
    </lineage>
</organism>
<feature type="region of interest" description="Disordered" evidence="7">
    <location>
        <begin position="248"/>
        <end position="270"/>
    </location>
</feature>
<evidence type="ECO:0000256" key="8">
    <source>
        <dbReference type="SAM" id="Phobius"/>
    </source>
</evidence>
<dbReference type="InterPro" id="IPR011701">
    <property type="entry name" value="MFS"/>
</dbReference>
<evidence type="ECO:0000256" key="3">
    <source>
        <dbReference type="ARBA" id="ARBA00022448"/>
    </source>
</evidence>
<name>A0A163LRW4_DIDRA</name>
<comment type="similarity">
    <text evidence="2">Belongs to the major facilitator superfamily. Vesicular transporter family.</text>
</comment>
<feature type="domain" description="Major facilitator superfamily (MFS) profile" evidence="9">
    <location>
        <begin position="30"/>
        <end position="485"/>
    </location>
</feature>